<dbReference type="EMBL" id="JAFIRA010000030">
    <property type="protein sequence ID" value="MCJ2543531.1"/>
    <property type="molecule type" value="Genomic_DNA"/>
</dbReference>
<reference evidence="1" key="1">
    <citation type="submission" date="2021-02" db="EMBL/GenBank/DDBJ databases">
        <title>The CRISPR/cas machinery reduction and long-range gene transfer in the hot spring cyanobacterium Synechococcus.</title>
        <authorList>
            <person name="Dvorak P."/>
            <person name="Jahodarova E."/>
            <person name="Hasler P."/>
            <person name="Poulickova A."/>
        </authorList>
    </citation>
    <scope>NUCLEOTIDE SEQUENCE</scope>
    <source>
        <strain evidence="1">Rupite</strain>
    </source>
</reference>
<evidence type="ECO:0000313" key="1">
    <source>
        <dbReference type="EMBL" id="MCJ2543531.1"/>
    </source>
</evidence>
<protein>
    <recommendedName>
        <fullName evidence="3">DUF732 domain-containing protein</fullName>
    </recommendedName>
</protein>
<name>A0ABT0CCK9_THEVL</name>
<accession>A0ABT0CCK9</accession>
<comment type="caution">
    <text evidence="1">The sequence shown here is derived from an EMBL/GenBank/DDBJ whole genome shotgun (WGS) entry which is preliminary data.</text>
</comment>
<dbReference type="Proteomes" id="UP000830835">
    <property type="component" value="Unassembled WGS sequence"/>
</dbReference>
<keyword evidence="2" id="KW-1185">Reference proteome</keyword>
<evidence type="ECO:0008006" key="3">
    <source>
        <dbReference type="Google" id="ProtNLM"/>
    </source>
</evidence>
<organism evidence="1 2">
    <name type="scientific">Thermostichus vulcanus str. 'Rupite'</name>
    <dbReference type="NCBI Taxonomy" id="2813851"/>
    <lineage>
        <taxon>Bacteria</taxon>
        <taxon>Bacillati</taxon>
        <taxon>Cyanobacteriota</taxon>
        <taxon>Cyanophyceae</taxon>
        <taxon>Thermostichales</taxon>
        <taxon>Thermostichaceae</taxon>
        <taxon>Thermostichus</taxon>
    </lineage>
</organism>
<dbReference type="RefSeq" id="WP_244350979.1">
    <property type="nucleotide sequence ID" value="NZ_JAFIRA010000030.1"/>
</dbReference>
<evidence type="ECO:0000313" key="2">
    <source>
        <dbReference type="Proteomes" id="UP000830835"/>
    </source>
</evidence>
<sequence length="171" mass="18155">MTKQAGKLFPLLDMSSIGVVVMALGLLTCASPPSWASTGSLQQTLTAEQAHQHYRLALHFWGRQQGATLNETLYAQGAQIGERYCTARREGTSHQDWISQTLSALAATPNLSVAQMQGIAQFTGAAILAYAPYHCPEQSLPLNQAEVGLPDRVAPALPSGQNSGALTQPAP</sequence>
<gene>
    <name evidence="1" type="ORF">JX360_11525</name>
</gene>
<proteinExistence type="predicted"/>